<dbReference type="Pfam" id="PF22673">
    <property type="entry name" value="MCP-like_PDC_1"/>
    <property type="match status" value="1"/>
</dbReference>
<evidence type="ECO:0000256" key="1">
    <source>
        <dbReference type="SAM" id="Coils"/>
    </source>
</evidence>
<dbReference type="InterPro" id="IPR000014">
    <property type="entry name" value="PAS"/>
</dbReference>
<evidence type="ECO:0000313" key="6">
    <source>
        <dbReference type="Proteomes" id="UP001378242"/>
    </source>
</evidence>
<feature type="transmembrane region" description="Helical" evidence="3">
    <location>
        <begin position="379"/>
        <end position="400"/>
    </location>
</feature>
<evidence type="ECO:0000259" key="4">
    <source>
        <dbReference type="PROSITE" id="PS50112"/>
    </source>
</evidence>
<accession>A0ABU9GBR3</accession>
<evidence type="ECO:0000313" key="5">
    <source>
        <dbReference type="EMBL" id="MEL0615521.1"/>
    </source>
</evidence>
<feature type="transmembrane region" description="Helical" evidence="3">
    <location>
        <begin position="14"/>
        <end position="40"/>
    </location>
</feature>
<sequence length="643" mass="72276">MPGIQRTPITIKKWVWRALFTSTMIPLLLVETALVAVYFLSNDEIRDANLNYLQAQSSSELNLAMLREAKSLNRQLEHIQDLSTGMAAQARMIRLDSASPVRAEQAARHGFERSGAWASQRDEGDQASGFHAVLPDIEIDVPLALRMTAVDPLMRNIVSTHPAVIQTFVTLANCYVRIYPYVDLVELLPPDHDCRDFSFFYLAAPAMNPERHTVWTDLYQDPAANGWMTSAVTPFYDGDEFLGVVGIDMTLDVIVNQILAMELPWSGFAMLYDAKGRSLAVPSRGESLLSLAPVEQPDVSIIQEEDVLRPAQMELSRHPVFATLSEQILGQRRGSASVLVNGEPFKVAWERLSSNDWIMLSMVEESAVFSRTAEIGRNFQLVGMALVGGLILFYLSFFLLMSWRTHHISRHLSVPLAELRDRLHRIGMGAEIESPGQCGIVELDDAHHTAEEMYRRLRQTQQELQASERRLLDSLEASGDSLWEMDIPGRIIHIHPNLWRMLGATGREPLVMRELDFDRLIHPDDLEAVHVLRHRVFTTFGDTFECQYRMRAPGEEDLRHIESMGCNAHSDLTVEPGIEPQGGEGHAASSASRHDEDQAADAIDWVLLISRGRVVTWDAEGHPVKAAGMHIRIDRSSFASHLR</sequence>
<keyword evidence="3" id="KW-0472">Membrane</keyword>
<keyword evidence="3" id="KW-1133">Transmembrane helix</keyword>
<evidence type="ECO:0000256" key="2">
    <source>
        <dbReference type="SAM" id="MobiDB-lite"/>
    </source>
</evidence>
<organism evidence="5 6">
    <name type="scientific">Cobetia marina</name>
    <name type="common">Deleya marina</name>
    <dbReference type="NCBI Taxonomy" id="28258"/>
    <lineage>
        <taxon>Bacteria</taxon>
        <taxon>Pseudomonadati</taxon>
        <taxon>Pseudomonadota</taxon>
        <taxon>Gammaproteobacteria</taxon>
        <taxon>Oceanospirillales</taxon>
        <taxon>Halomonadaceae</taxon>
        <taxon>Cobetia</taxon>
    </lineage>
</organism>
<dbReference type="SUPFAM" id="SSF55785">
    <property type="entry name" value="PYP-like sensor domain (PAS domain)"/>
    <property type="match status" value="1"/>
</dbReference>
<keyword evidence="6" id="KW-1185">Reference proteome</keyword>
<dbReference type="Gene3D" id="3.30.450.20">
    <property type="entry name" value="PAS domain"/>
    <property type="match status" value="3"/>
</dbReference>
<dbReference type="CDD" id="cd12913">
    <property type="entry name" value="PDC1_MCP_like"/>
    <property type="match status" value="1"/>
</dbReference>
<proteinExistence type="predicted"/>
<dbReference type="Proteomes" id="UP001378242">
    <property type="component" value="Unassembled WGS sequence"/>
</dbReference>
<feature type="coiled-coil region" evidence="1">
    <location>
        <begin position="443"/>
        <end position="477"/>
    </location>
</feature>
<keyword evidence="1" id="KW-0175">Coiled coil</keyword>
<dbReference type="InterPro" id="IPR035965">
    <property type="entry name" value="PAS-like_dom_sf"/>
</dbReference>
<feature type="domain" description="PAS" evidence="4">
    <location>
        <begin position="467"/>
        <end position="529"/>
    </location>
</feature>
<comment type="caution">
    <text evidence="5">The sequence shown here is derived from an EMBL/GenBank/DDBJ whole genome shotgun (WGS) entry which is preliminary data.</text>
</comment>
<name>A0ABU9GBR3_COBMA</name>
<gene>
    <name evidence="5" type="ORF">V6243_01665</name>
</gene>
<dbReference type="PROSITE" id="PS50112">
    <property type="entry name" value="PAS"/>
    <property type="match status" value="1"/>
</dbReference>
<reference evidence="5 6" key="1">
    <citation type="submission" date="2024-02" db="EMBL/GenBank/DDBJ databases">
        <title>Bacteria isolated from the canopy kelp, Nereocystis luetkeana.</title>
        <authorList>
            <person name="Pfister C.A."/>
            <person name="Younker I.T."/>
            <person name="Light S.H."/>
        </authorList>
    </citation>
    <scope>NUCLEOTIDE SEQUENCE [LARGE SCALE GENOMIC DNA]</scope>
    <source>
        <strain evidence="5 6">TI.5.07</strain>
    </source>
</reference>
<dbReference type="RefSeq" id="WP_341541688.1">
    <property type="nucleotide sequence ID" value="NZ_JBAKAP010000001.1"/>
</dbReference>
<feature type="region of interest" description="Disordered" evidence="2">
    <location>
        <begin position="570"/>
        <end position="595"/>
    </location>
</feature>
<keyword evidence="3" id="KW-0812">Transmembrane</keyword>
<evidence type="ECO:0000256" key="3">
    <source>
        <dbReference type="SAM" id="Phobius"/>
    </source>
</evidence>
<dbReference type="EMBL" id="JBAKAP010000001">
    <property type="protein sequence ID" value="MEL0615521.1"/>
    <property type="molecule type" value="Genomic_DNA"/>
</dbReference>
<protein>
    <recommendedName>
        <fullName evidence="4">PAS domain-containing protein</fullName>
    </recommendedName>
</protein>